<dbReference type="EMBL" id="CP124535">
    <property type="protein sequence ID" value="WGV15393.1"/>
    <property type="molecule type" value="Genomic_DNA"/>
</dbReference>
<sequence length="219" mass="24127">MSKRKIESSEDPYDVLMGNAVHQMPAFRQTLCSDRISDEQYAAQKISEISRVLWLTDRMSEDEKNLRIARAIELYESLAPQDGMEAMLALQMVATHFAALEAMSQAGFPGRFIGGVEKFINTSAKLMSLYTRQMEALEAQTRRRAKSQQPLAVQEVETTQETWTLTDSAGPSTVTPITPQKPRRLRAAKAGGPALSLVSTAAALPQKARAAGRSKAKRA</sequence>
<feature type="region of interest" description="Disordered" evidence="1">
    <location>
        <begin position="166"/>
        <end position="219"/>
    </location>
</feature>
<proteinExistence type="predicted"/>
<protein>
    <submittedName>
        <fullName evidence="2">Uncharacterized protein</fullName>
    </submittedName>
</protein>
<accession>A0ABY8Q409</accession>
<gene>
    <name evidence="2" type="ORF">QF092_14140</name>
</gene>
<organism evidence="2 3">
    <name type="scientific">Fuscovulum ytuae</name>
    <dbReference type="NCBI Taxonomy" id="3042299"/>
    <lineage>
        <taxon>Bacteria</taxon>
        <taxon>Pseudomonadati</taxon>
        <taxon>Pseudomonadota</taxon>
        <taxon>Alphaproteobacteria</taxon>
        <taxon>Rhodobacterales</taxon>
        <taxon>Paracoccaceae</taxon>
        <taxon>Fuscovulum</taxon>
    </lineage>
</organism>
<keyword evidence="3" id="KW-1185">Reference proteome</keyword>
<feature type="compositionally biased region" description="Polar residues" evidence="1">
    <location>
        <begin position="166"/>
        <end position="178"/>
    </location>
</feature>
<dbReference type="Proteomes" id="UP001230978">
    <property type="component" value="Chromosome"/>
</dbReference>
<evidence type="ECO:0000313" key="3">
    <source>
        <dbReference type="Proteomes" id="UP001230978"/>
    </source>
</evidence>
<reference evidence="2 3" key="1">
    <citation type="submission" date="2023-04" db="EMBL/GenBank/DDBJ databases">
        <title>YMD61, complete Genome.</title>
        <authorList>
            <person name="Zhang J."/>
        </authorList>
    </citation>
    <scope>NUCLEOTIDE SEQUENCE [LARGE SCALE GENOMIC DNA]</scope>
    <source>
        <strain evidence="2 3">YMD61</strain>
    </source>
</reference>
<evidence type="ECO:0000313" key="2">
    <source>
        <dbReference type="EMBL" id="WGV15393.1"/>
    </source>
</evidence>
<name>A0ABY8Q409_9RHOB</name>
<evidence type="ECO:0000256" key="1">
    <source>
        <dbReference type="SAM" id="MobiDB-lite"/>
    </source>
</evidence>
<feature type="compositionally biased region" description="Basic residues" evidence="1">
    <location>
        <begin position="210"/>
        <end position="219"/>
    </location>
</feature>
<dbReference type="RefSeq" id="WP_281464724.1">
    <property type="nucleotide sequence ID" value="NZ_CP124535.1"/>
</dbReference>